<dbReference type="PATRIC" id="fig|1434108.4.peg.1861"/>
<gene>
    <name evidence="1" type="ORF">MSBRM_1483</name>
</gene>
<dbReference type="Proteomes" id="UP000033033">
    <property type="component" value="Chromosome"/>
</dbReference>
<evidence type="ECO:0000313" key="2">
    <source>
        <dbReference type="Proteomes" id="UP000033033"/>
    </source>
</evidence>
<reference evidence="1 2" key="1">
    <citation type="submission" date="2014-07" db="EMBL/GenBank/DDBJ databases">
        <title>Methanogenic archaea and the global carbon cycle.</title>
        <authorList>
            <person name="Henriksen J.R."/>
            <person name="Luke J."/>
            <person name="Reinhart S."/>
            <person name="Benedict M.N."/>
            <person name="Youngblut N.D."/>
            <person name="Metcalf M.E."/>
            <person name="Whitaker R.J."/>
            <person name="Metcalf W.W."/>
        </authorList>
    </citation>
    <scope>NUCLEOTIDE SEQUENCE [LARGE SCALE GENOMIC DNA]</scope>
    <source>
        <strain evidence="1 2">MS</strain>
    </source>
</reference>
<organism evidence="1 2">
    <name type="scientific">Methanosarcina barkeri MS</name>
    <dbReference type="NCBI Taxonomy" id="1434108"/>
    <lineage>
        <taxon>Archaea</taxon>
        <taxon>Methanobacteriati</taxon>
        <taxon>Methanobacteriota</taxon>
        <taxon>Stenosarchaea group</taxon>
        <taxon>Methanomicrobia</taxon>
        <taxon>Methanosarcinales</taxon>
        <taxon>Methanosarcinaceae</taxon>
        <taxon>Methanosarcina</taxon>
    </lineage>
</organism>
<dbReference type="AlphaFoldDB" id="A0A0E3LNB5"/>
<name>A0A0E3LNB5_METBA</name>
<dbReference type="HOGENOM" id="CLU_212437_0_0_2"/>
<accession>A0A0E3LNB5</accession>
<dbReference type="KEGG" id="mby:MSBRM_1483"/>
<evidence type="ECO:0000313" key="1">
    <source>
        <dbReference type="EMBL" id="AKB54481.1"/>
    </source>
</evidence>
<proteinExistence type="predicted"/>
<protein>
    <submittedName>
        <fullName evidence="1">Mobile element protein</fullName>
    </submittedName>
</protein>
<keyword evidence="2" id="KW-1185">Reference proteome</keyword>
<dbReference type="EMBL" id="CP009528">
    <property type="protein sequence ID" value="AKB54481.1"/>
    <property type="molecule type" value="Genomic_DNA"/>
</dbReference>
<sequence length="42" mass="4973">MLTVILHRCGIQRTFETIMSVYESQALDPHVNREGFRDECFE</sequence>
<dbReference type="STRING" id="1434108.MSBRM_1483"/>